<accession>A0A062V3S6</accession>
<keyword evidence="2" id="KW-1185">Reference proteome</keyword>
<sequence length="73" mass="8253">MIQIYGAMREGIGKFINRKSKVAGKEYDSFFIYVPAEVARDSQCPFKHGDKLKIIINGDTFIIEKVDSPQDLA</sequence>
<evidence type="ECO:0000313" key="1">
    <source>
        <dbReference type="EMBL" id="KCZ70439.1"/>
    </source>
</evidence>
<dbReference type="OrthoDB" id="359333at2157"/>
<dbReference type="AlphaFoldDB" id="A0A062V3S6"/>
<reference evidence="1 2" key="1">
    <citation type="journal article" date="2013" name="Nature">
        <title>Anaerobic oxidation of methane coupled to nitrate reduction in a novel archaeal lineage.</title>
        <authorList>
            <person name="Haroon M.F."/>
            <person name="Hu S."/>
            <person name="Shi Y."/>
            <person name="Imelfort M."/>
            <person name="Keller J."/>
            <person name="Hugenholtz P."/>
            <person name="Yuan Z."/>
            <person name="Tyson G.W."/>
        </authorList>
    </citation>
    <scope>NUCLEOTIDE SEQUENCE [LARGE SCALE GENOMIC DNA]</scope>
    <source>
        <strain evidence="1 2">ANME-2d</strain>
    </source>
</reference>
<gene>
    <name evidence="1" type="ORF">ANME2D_03354</name>
</gene>
<dbReference type="EMBL" id="JMIY01000008">
    <property type="protein sequence ID" value="KCZ70439.1"/>
    <property type="molecule type" value="Genomic_DNA"/>
</dbReference>
<name>A0A062V3S6_9EURY</name>
<comment type="caution">
    <text evidence="1">The sequence shown here is derived from an EMBL/GenBank/DDBJ whole genome shotgun (WGS) entry which is preliminary data.</text>
</comment>
<evidence type="ECO:0000313" key="2">
    <source>
        <dbReference type="Proteomes" id="UP000027153"/>
    </source>
</evidence>
<dbReference type="RefSeq" id="WP_048093976.1">
    <property type="nucleotide sequence ID" value="NZ_JMIY01000008.1"/>
</dbReference>
<protein>
    <submittedName>
        <fullName evidence="1">Uncharacterized protein</fullName>
    </submittedName>
</protein>
<organism evidence="1 2">
    <name type="scientific">Candidatus Methanoperedens nitratireducens</name>
    <dbReference type="NCBI Taxonomy" id="1392998"/>
    <lineage>
        <taxon>Archaea</taxon>
        <taxon>Methanobacteriati</taxon>
        <taxon>Methanobacteriota</taxon>
        <taxon>Stenosarchaea group</taxon>
        <taxon>Methanomicrobia</taxon>
        <taxon>Methanosarcinales</taxon>
        <taxon>ANME-2 cluster</taxon>
        <taxon>Candidatus Methanoperedentaceae</taxon>
        <taxon>Candidatus Methanoperedens</taxon>
    </lineage>
</organism>
<proteinExistence type="predicted"/>
<dbReference type="Proteomes" id="UP000027153">
    <property type="component" value="Unassembled WGS sequence"/>
</dbReference>